<evidence type="ECO:0000259" key="4">
    <source>
        <dbReference type="PROSITE" id="PS50043"/>
    </source>
</evidence>
<keyword evidence="3" id="KW-0804">Transcription</keyword>
<sequence>MTLSIPLNPGKIFRPPLPVDHLPRPELIGLLNKARQRRLILVCAPAGFGKSTLAIEYCQQLDAPWRSAWVSLDGRDGQPAQFLRTLVDALATLYPGLGEAELALLQQHHSQQPLDVEQRAVSILSELRARHAEDQPLVLVLDDYHLVQSPPCDRLCALLLEHLPGNIQLFITSRQKPDWHLARLRLSHQLLELGEEHLRLSNDEARLFLEQAGLDLADPEWTRQALQRNEGWIAGLRLLSVAAEQQSRPLALPLSGPLVDEYLLEEVILRQPEPVRVFLHEIAWLDRFCVELCDSVRDASDSLDIITHLLRHHVFLVPLDNDGTWYRFHHLFSDVLRERVARDDPRLRLRTHLRACHWFGHQGRISDAVEHALAAERPEEAASLVQNLSLDQLLAEQHVGTLLRWKAELPSVLQGSSARLVLVHGWTLALACQLEDAEAMLARLSRFLPQANADRQRRVLGQALVLKGFLARAAGRLDEADHLSHQALACLDERDPGSRLMAMLTLADVELCRGHHEAARHWARSALELAQRAGNPLLEAQVVFMRARLLQARGQVGRALQLLERHSQELERMDYPEGLAVRARLRLYRGYLLGQQGDMGMALRLLDSGIEEGRRCRDVYVLMGYCVMGSLLTQQREVARAFDVLTEAERLMHLWDVPPIYYLGWITAIKSELWMHSERLDLAAHWLPRLRQTYCLESPAAPPPFFHALASLIEQIHAGLLWYRGEQVAAESLMRRLLSQLQHNGEKLRALSVQLHLLRMLFRTQRQAEAEQLLFSALVQAADDHLAGPFMRLVDQAPAGLAEALRRAPASALRDQLLERLPGVSGPDGRRINAALREPLSSRELDVLRCIAQGYSNQQISEALFISLHTVKSHARRINHKLGVSRRTQAVAQAKVLGLLG</sequence>
<reference evidence="5 6" key="1">
    <citation type="submission" date="2017-03" db="EMBL/GenBank/DDBJ databases">
        <title>Complete genome sequence of the novel DNRA strain Pseudomonas sp. S-6-2 isolated from Chinese polluted river sediment. Journal of Biotechnology.</title>
        <authorList>
            <person name="Li J."/>
            <person name="Xiang F."/>
            <person name="Wang L."/>
            <person name="Xi L."/>
            <person name="Liu J."/>
        </authorList>
    </citation>
    <scope>NUCLEOTIDE SEQUENCE [LARGE SCALE GENOMIC DNA]</scope>
    <source>
        <strain evidence="5 6">S-6-2</strain>
    </source>
</reference>
<proteinExistence type="predicted"/>
<gene>
    <name evidence="5" type="ORF">BVH74_07930</name>
</gene>
<dbReference type="InterPro" id="IPR016032">
    <property type="entry name" value="Sig_transdc_resp-reg_C-effctor"/>
</dbReference>
<feature type="domain" description="HTH luxR-type" evidence="4">
    <location>
        <begin position="833"/>
        <end position="898"/>
    </location>
</feature>
<dbReference type="AlphaFoldDB" id="A0A1V0B418"/>
<dbReference type="InterPro" id="IPR003593">
    <property type="entry name" value="AAA+_ATPase"/>
</dbReference>
<evidence type="ECO:0000256" key="2">
    <source>
        <dbReference type="ARBA" id="ARBA00023125"/>
    </source>
</evidence>
<dbReference type="Gene3D" id="1.10.10.10">
    <property type="entry name" value="Winged helix-like DNA-binding domain superfamily/Winged helix DNA-binding domain"/>
    <property type="match status" value="1"/>
</dbReference>
<dbReference type="SMART" id="SM00382">
    <property type="entry name" value="AAA"/>
    <property type="match status" value="1"/>
</dbReference>
<keyword evidence="2" id="KW-0238">DNA-binding</keyword>
<dbReference type="InterPro" id="IPR000792">
    <property type="entry name" value="Tscrpt_reg_LuxR_C"/>
</dbReference>
<dbReference type="PANTHER" id="PTHR44688">
    <property type="entry name" value="DNA-BINDING TRANSCRIPTIONAL ACTIVATOR DEVR_DOSR"/>
    <property type="match status" value="1"/>
</dbReference>
<dbReference type="SUPFAM" id="SSF48452">
    <property type="entry name" value="TPR-like"/>
    <property type="match status" value="1"/>
</dbReference>
<organism evidence="5 6">
    <name type="scientific">Halopseudomonas phragmitis</name>
    <dbReference type="NCBI Taxonomy" id="1931241"/>
    <lineage>
        <taxon>Bacteria</taxon>
        <taxon>Pseudomonadati</taxon>
        <taxon>Pseudomonadota</taxon>
        <taxon>Gammaproteobacteria</taxon>
        <taxon>Pseudomonadales</taxon>
        <taxon>Pseudomonadaceae</taxon>
        <taxon>Halopseudomonas</taxon>
    </lineage>
</organism>
<dbReference type="PRINTS" id="PR00038">
    <property type="entry name" value="HTHLUXR"/>
</dbReference>
<dbReference type="InterPro" id="IPR027417">
    <property type="entry name" value="P-loop_NTPase"/>
</dbReference>
<evidence type="ECO:0000256" key="3">
    <source>
        <dbReference type="ARBA" id="ARBA00023163"/>
    </source>
</evidence>
<dbReference type="Pfam" id="PF17874">
    <property type="entry name" value="TPR_MalT"/>
    <property type="match status" value="1"/>
</dbReference>
<evidence type="ECO:0000313" key="5">
    <source>
        <dbReference type="EMBL" id="AQZ94682.1"/>
    </source>
</evidence>
<dbReference type="InterPro" id="IPR011990">
    <property type="entry name" value="TPR-like_helical_dom_sf"/>
</dbReference>
<keyword evidence="6" id="KW-1185">Reference proteome</keyword>
<dbReference type="Gene3D" id="1.25.40.10">
    <property type="entry name" value="Tetratricopeptide repeat domain"/>
    <property type="match status" value="1"/>
</dbReference>
<dbReference type="GO" id="GO:0006355">
    <property type="term" value="P:regulation of DNA-templated transcription"/>
    <property type="evidence" value="ECO:0007669"/>
    <property type="project" value="InterPro"/>
</dbReference>
<dbReference type="PROSITE" id="PS50043">
    <property type="entry name" value="HTH_LUXR_2"/>
    <property type="match status" value="1"/>
</dbReference>
<evidence type="ECO:0000313" key="6">
    <source>
        <dbReference type="Proteomes" id="UP000243488"/>
    </source>
</evidence>
<dbReference type="PANTHER" id="PTHR44688:SF16">
    <property type="entry name" value="DNA-BINDING TRANSCRIPTIONAL ACTIVATOR DEVR_DOSR"/>
    <property type="match status" value="1"/>
</dbReference>
<protein>
    <recommendedName>
        <fullName evidence="4">HTH luxR-type domain-containing protein</fullName>
    </recommendedName>
</protein>
<dbReference type="Pfam" id="PF25873">
    <property type="entry name" value="WHD_MalT"/>
    <property type="match status" value="1"/>
</dbReference>
<dbReference type="RefSeq" id="WP_080049535.1">
    <property type="nucleotide sequence ID" value="NZ_CP020100.1"/>
</dbReference>
<dbReference type="STRING" id="1931241.BVH74_07930"/>
<dbReference type="GO" id="GO:0003677">
    <property type="term" value="F:DNA binding"/>
    <property type="evidence" value="ECO:0007669"/>
    <property type="project" value="UniProtKB-KW"/>
</dbReference>
<dbReference type="CDD" id="cd06170">
    <property type="entry name" value="LuxR_C_like"/>
    <property type="match status" value="1"/>
</dbReference>
<dbReference type="KEGG" id="ppha:BVH74_07930"/>
<accession>A0A1V0B418</accession>
<dbReference type="Gene3D" id="3.40.50.300">
    <property type="entry name" value="P-loop containing nucleotide triphosphate hydrolases"/>
    <property type="match status" value="1"/>
</dbReference>
<dbReference type="Pfam" id="PF13191">
    <property type="entry name" value="AAA_16"/>
    <property type="match status" value="1"/>
</dbReference>
<dbReference type="PROSITE" id="PS00622">
    <property type="entry name" value="HTH_LUXR_1"/>
    <property type="match status" value="1"/>
</dbReference>
<dbReference type="SUPFAM" id="SSF46894">
    <property type="entry name" value="C-terminal effector domain of the bipartite response regulators"/>
    <property type="match status" value="1"/>
</dbReference>
<dbReference type="Pfam" id="PF00196">
    <property type="entry name" value="GerE"/>
    <property type="match status" value="1"/>
</dbReference>
<dbReference type="SMART" id="SM00421">
    <property type="entry name" value="HTH_LUXR"/>
    <property type="match status" value="1"/>
</dbReference>
<dbReference type="InterPro" id="IPR041664">
    <property type="entry name" value="AAA_16"/>
</dbReference>
<dbReference type="InterPro" id="IPR059106">
    <property type="entry name" value="WHD_MalT"/>
</dbReference>
<dbReference type="InterPro" id="IPR036388">
    <property type="entry name" value="WH-like_DNA-bd_sf"/>
</dbReference>
<keyword evidence="1" id="KW-0805">Transcription regulation</keyword>
<evidence type="ECO:0000256" key="1">
    <source>
        <dbReference type="ARBA" id="ARBA00023015"/>
    </source>
</evidence>
<dbReference type="SUPFAM" id="SSF52540">
    <property type="entry name" value="P-loop containing nucleoside triphosphate hydrolases"/>
    <property type="match status" value="1"/>
</dbReference>
<dbReference type="Proteomes" id="UP000243488">
    <property type="component" value="Chromosome"/>
</dbReference>
<dbReference type="InterPro" id="IPR041617">
    <property type="entry name" value="TPR_MalT"/>
</dbReference>
<name>A0A1V0B418_9GAMM</name>
<dbReference type="EMBL" id="CP020100">
    <property type="protein sequence ID" value="AQZ94682.1"/>
    <property type="molecule type" value="Genomic_DNA"/>
</dbReference>